<comment type="caution">
    <text evidence="1">The sequence shown here is derived from an EMBL/GenBank/DDBJ whole genome shotgun (WGS) entry which is preliminary data.</text>
</comment>
<proteinExistence type="predicted"/>
<dbReference type="EMBL" id="CAJOAY010014032">
    <property type="protein sequence ID" value="CAF4273225.1"/>
    <property type="molecule type" value="Genomic_DNA"/>
</dbReference>
<gene>
    <name evidence="1" type="ORF">OKA104_LOCUS44785</name>
</gene>
<evidence type="ECO:0000313" key="2">
    <source>
        <dbReference type="Proteomes" id="UP000663881"/>
    </source>
</evidence>
<protein>
    <submittedName>
        <fullName evidence="1">Uncharacterized protein</fullName>
    </submittedName>
</protein>
<feature type="non-terminal residue" evidence="1">
    <location>
        <position position="1"/>
    </location>
</feature>
<evidence type="ECO:0000313" key="1">
    <source>
        <dbReference type="EMBL" id="CAF4273225.1"/>
    </source>
</evidence>
<dbReference type="Proteomes" id="UP000663881">
    <property type="component" value="Unassembled WGS sequence"/>
</dbReference>
<accession>A0A820G6T2</accession>
<organism evidence="1 2">
    <name type="scientific">Adineta steineri</name>
    <dbReference type="NCBI Taxonomy" id="433720"/>
    <lineage>
        <taxon>Eukaryota</taxon>
        <taxon>Metazoa</taxon>
        <taxon>Spiralia</taxon>
        <taxon>Gnathifera</taxon>
        <taxon>Rotifera</taxon>
        <taxon>Eurotatoria</taxon>
        <taxon>Bdelloidea</taxon>
        <taxon>Adinetida</taxon>
        <taxon>Adinetidae</taxon>
        <taxon>Adineta</taxon>
    </lineage>
</organism>
<dbReference type="AlphaFoldDB" id="A0A820G6T2"/>
<sequence>TVLKHIQLLKIFPLKNRQEFISLNNIKQTIFFPSNNIHLSKLIENDLLIIDEELWMNFEENSLERIQIQTLLERLGIQCLTHRIICEQHIYPILKMNNYGKKKQQKFLLLMLCIFLIFGRNR</sequence>
<name>A0A820G6T2_9BILA</name>
<reference evidence="1" key="1">
    <citation type="submission" date="2021-02" db="EMBL/GenBank/DDBJ databases">
        <authorList>
            <person name="Nowell W R."/>
        </authorList>
    </citation>
    <scope>NUCLEOTIDE SEQUENCE</scope>
</reference>